<dbReference type="Proteomes" id="UP000718451">
    <property type="component" value="Unassembled WGS sequence"/>
</dbReference>
<organism evidence="4 5">
    <name type="scientific">Croceivirga thetidis</name>
    <dbReference type="NCBI Taxonomy" id="2721623"/>
    <lineage>
        <taxon>Bacteria</taxon>
        <taxon>Pseudomonadati</taxon>
        <taxon>Bacteroidota</taxon>
        <taxon>Flavobacteriia</taxon>
        <taxon>Flavobacteriales</taxon>
        <taxon>Flavobacteriaceae</taxon>
        <taxon>Croceivirga</taxon>
    </lineage>
</organism>
<dbReference type="NCBIfam" id="NF006132">
    <property type="entry name" value="PRK08277.1"/>
    <property type="match status" value="1"/>
</dbReference>
<dbReference type="PROSITE" id="PS00061">
    <property type="entry name" value="ADH_SHORT"/>
    <property type="match status" value="1"/>
</dbReference>
<dbReference type="PANTHER" id="PTHR42760:SF115">
    <property type="entry name" value="3-OXOACYL-[ACYL-CARRIER-PROTEIN] REDUCTASE FABG"/>
    <property type="match status" value="1"/>
</dbReference>
<dbReference type="PRINTS" id="PR00080">
    <property type="entry name" value="SDRFAMILY"/>
</dbReference>
<sequence>MQGKVVVITGGNGTLGSAFARGMAENGATVFILGRDAAKSKKVVDQLKNQGVQIHSLTCDVLNEQAVEHTVETIMEKTGKIDILINAAGGNRTGATVTPEQSFTELSIDQFKQVTDLNLLGTVIPSMAFSKPMIKAGKGCIINISSMAAQLPLTRVVGYSASKAAVDNFTRWMAIEFATKYGEGIRVNAIAPGFFIAEQNKRLLLNDDGSLTARGQTIIDQTPANRFGRPEELMSTLLWLCDDNSSFVNGVVIPVDGGFSAFSGV</sequence>
<comment type="caution">
    <text evidence="4">The sequence shown here is derived from an EMBL/GenBank/DDBJ whole genome shotgun (WGS) entry which is preliminary data.</text>
</comment>
<dbReference type="InterPro" id="IPR036291">
    <property type="entry name" value="NAD(P)-bd_dom_sf"/>
</dbReference>
<dbReference type="RefSeq" id="WP_168550693.1">
    <property type="nucleotide sequence ID" value="NZ_JAAWWL010000001.1"/>
</dbReference>
<evidence type="ECO:0000256" key="2">
    <source>
        <dbReference type="ARBA" id="ARBA00023002"/>
    </source>
</evidence>
<dbReference type="Pfam" id="PF00106">
    <property type="entry name" value="adh_short"/>
    <property type="match status" value="1"/>
</dbReference>
<dbReference type="PRINTS" id="PR00081">
    <property type="entry name" value="GDHRDH"/>
</dbReference>
<evidence type="ECO:0000256" key="1">
    <source>
        <dbReference type="ARBA" id="ARBA00006484"/>
    </source>
</evidence>
<evidence type="ECO:0000313" key="5">
    <source>
        <dbReference type="Proteomes" id="UP000718451"/>
    </source>
</evidence>
<accession>A0ABX1GMW3</accession>
<dbReference type="InterPro" id="IPR020904">
    <property type="entry name" value="Sc_DH/Rdtase_CS"/>
</dbReference>
<dbReference type="SUPFAM" id="SSF51735">
    <property type="entry name" value="NAD(P)-binding Rossmann-fold domains"/>
    <property type="match status" value="1"/>
</dbReference>
<dbReference type="PANTHER" id="PTHR42760">
    <property type="entry name" value="SHORT-CHAIN DEHYDROGENASES/REDUCTASES FAMILY MEMBER"/>
    <property type="match status" value="1"/>
</dbReference>
<dbReference type="InterPro" id="IPR002347">
    <property type="entry name" value="SDR_fam"/>
</dbReference>
<evidence type="ECO:0000256" key="3">
    <source>
        <dbReference type="RuleBase" id="RU000363"/>
    </source>
</evidence>
<name>A0ABX1GMW3_9FLAO</name>
<reference evidence="4 5" key="1">
    <citation type="submission" date="2020-04" db="EMBL/GenBank/DDBJ databases">
        <authorList>
            <person name="Yoon J."/>
        </authorList>
    </citation>
    <scope>NUCLEOTIDE SEQUENCE [LARGE SCALE GENOMIC DNA]</scope>
    <source>
        <strain evidence="4 5">DJ-13</strain>
    </source>
</reference>
<protein>
    <submittedName>
        <fullName evidence="4">SDR family oxidoreductase</fullName>
    </submittedName>
</protein>
<keyword evidence="2" id="KW-0560">Oxidoreductase</keyword>
<dbReference type="Gene3D" id="3.40.50.720">
    <property type="entry name" value="NAD(P)-binding Rossmann-like Domain"/>
    <property type="match status" value="1"/>
</dbReference>
<dbReference type="EMBL" id="JAAWWL010000001">
    <property type="protein sequence ID" value="NKI30446.1"/>
    <property type="molecule type" value="Genomic_DNA"/>
</dbReference>
<gene>
    <name evidence="4" type="ORF">HCU67_00705</name>
</gene>
<evidence type="ECO:0000313" key="4">
    <source>
        <dbReference type="EMBL" id="NKI30446.1"/>
    </source>
</evidence>
<keyword evidence="5" id="KW-1185">Reference proteome</keyword>
<proteinExistence type="inferred from homology"/>
<comment type="similarity">
    <text evidence="1 3">Belongs to the short-chain dehydrogenases/reductases (SDR) family.</text>
</comment>